<dbReference type="InterPro" id="IPR050639">
    <property type="entry name" value="SSR_resolvase"/>
</dbReference>
<proteinExistence type="predicted"/>
<sequence length="560" mass="62386">MRAALYARYSGDNQREASIFDQLRICRLHAEKMGWDIVEEYTDPKISGASMFLRPGIQALISDAGCRRFDVVLAEAMDRLSRDQEDMAGIYKRMTFSDIKIITLSEGEVSPLHVGLKGTMNALFLKDLADKVRRGLRGRVELGKSGGGNSYGYDVVRKMNATGELERGDRTINEVEANVVLRIFRDYIDGKSPKAIAFELNRQGVESPSGGHWGASTINGNCQRGTGILNNEMYVGKIVWNRQRFIKDPSSGKRQARLNPQSDWVIQDVPELRIVPEDLWQEAKRKQASIMLPRGEQRANASFRDRRRPKHLLTGLVRCGCCGGVYTSVSGTLLGCSAAKGKGTCDNKHSIRRDVLDQLVLGALKRELMQPDLFAEFCREFTREVNRLRASAGNSITAAKAEIKKIDRDLDMLLNVILRGGAAEKINAKMISLEARKKELEQELLQNEAPAPMLHPNMALHYHRQIDALHAAISGMDEASRLQARDILHSMLSAIYISPDGEQHTKVDIRGDLAGIIAICRQQKGRPKAAVNGAIAYPDAEFASSNHMISDKCSLSWLRE</sequence>
<evidence type="ECO:0000313" key="4">
    <source>
        <dbReference type="Proteomes" id="UP000464086"/>
    </source>
</evidence>
<evidence type="ECO:0000259" key="2">
    <source>
        <dbReference type="PROSITE" id="PS51737"/>
    </source>
</evidence>
<feature type="domain" description="Resolvase/invertase-type recombinase catalytic" evidence="1">
    <location>
        <begin position="2"/>
        <end position="151"/>
    </location>
</feature>
<dbReference type="Pfam" id="PF13408">
    <property type="entry name" value="Zn_ribbon_recom"/>
    <property type="match status" value="1"/>
</dbReference>
<dbReference type="Gene3D" id="3.40.50.1390">
    <property type="entry name" value="Resolvase, N-terminal catalytic domain"/>
    <property type="match status" value="1"/>
</dbReference>
<dbReference type="AlphaFoldDB" id="A0A6P1GRJ2"/>
<dbReference type="InterPro" id="IPR025827">
    <property type="entry name" value="Zn_ribbon_recom_dom"/>
</dbReference>
<dbReference type="InterPro" id="IPR011109">
    <property type="entry name" value="DNA_bind_recombinase_dom"/>
</dbReference>
<protein>
    <submittedName>
        <fullName evidence="3">Recombinase family protein</fullName>
    </submittedName>
</protein>
<dbReference type="PROSITE" id="PS51736">
    <property type="entry name" value="RECOMBINASES_3"/>
    <property type="match status" value="1"/>
</dbReference>
<feature type="domain" description="Recombinase" evidence="2">
    <location>
        <begin position="150"/>
        <end position="294"/>
    </location>
</feature>
<dbReference type="Proteomes" id="UP000464086">
    <property type="component" value="Chromosome"/>
</dbReference>
<dbReference type="InterPro" id="IPR006119">
    <property type="entry name" value="Resolv_N"/>
</dbReference>
<dbReference type="PROSITE" id="PS51737">
    <property type="entry name" value="RECOMBINASE_DNA_BIND"/>
    <property type="match status" value="1"/>
</dbReference>
<dbReference type="GO" id="GO:0003677">
    <property type="term" value="F:DNA binding"/>
    <property type="evidence" value="ECO:0007669"/>
    <property type="project" value="InterPro"/>
</dbReference>
<dbReference type="PANTHER" id="PTHR30461:SF23">
    <property type="entry name" value="DNA RECOMBINASE-RELATED"/>
    <property type="match status" value="1"/>
</dbReference>
<organism evidence="3 4">
    <name type="scientific">Sphingobium yanoikuyae</name>
    <name type="common">Sphingomonas yanoikuyae</name>
    <dbReference type="NCBI Taxonomy" id="13690"/>
    <lineage>
        <taxon>Bacteria</taxon>
        <taxon>Pseudomonadati</taxon>
        <taxon>Pseudomonadota</taxon>
        <taxon>Alphaproteobacteria</taxon>
        <taxon>Sphingomonadales</taxon>
        <taxon>Sphingomonadaceae</taxon>
        <taxon>Sphingobium</taxon>
    </lineage>
</organism>
<name>A0A6P1GRJ2_SPHYA</name>
<dbReference type="Gene3D" id="3.90.1750.20">
    <property type="entry name" value="Putative Large Serine Recombinase, Chain B, Domain 2"/>
    <property type="match status" value="1"/>
</dbReference>
<dbReference type="Pfam" id="PF00239">
    <property type="entry name" value="Resolvase"/>
    <property type="match status" value="1"/>
</dbReference>
<dbReference type="SUPFAM" id="SSF53041">
    <property type="entry name" value="Resolvase-like"/>
    <property type="match status" value="1"/>
</dbReference>
<dbReference type="InterPro" id="IPR036162">
    <property type="entry name" value="Resolvase-like_N_sf"/>
</dbReference>
<dbReference type="CDD" id="cd00338">
    <property type="entry name" value="Ser_Recombinase"/>
    <property type="match status" value="1"/>
</dbReference>
<evidence type="ECO:0000259" key="1">
    <source>
        <dbReference type="PROSITE" id="PS51736"/>
    </source>
</evidence>
<dbReference type="EMBL" id="CP047218">
    <property type="protein sequence ID" value="QHD70502.1"/>
    <property type="molecule type" value="Genomic_DNA"/>
</dbReference>
<dbReference type="GO" id="GO:0000150">
    <property type="term" value="F:DNA strand exchange activity"/>
    <property type="evidence" value="ECO:0007669"/>
    <property type="project" value="InterPro"/>
</dbReference>
<dbReference type="Pfam" id="PF07508">
    <property type="entry name" value="Recombinase"/>
    <property type="match status" value="1"/>
</dbReference>
<evidence type="ECO:0000313" key="3">
    <source>
        <dbReference type="EMBL" id="QHD70502.1"/>
    </source>
</evidence>
<accession>A0A6P1GRJ2</accession>
<reference evidence="3 4" key="1">
    <citation type="submission" date="2019-12" db="EMBL/GenBank/DDBJ databases">
        <title>Functional and genomic insights into the Sphingobium yanoikuyae YC-JY1, a bacterium efficiently degrading bisphenol A.</title>
        <authorList>
            <person name="Jia Y."/>
            <person name="Li X."/>
            <person name="Wang J."/>
            <person name="Eltoukhy A."/>
            <person name="Lamraoui I."/>
            <person name="Yan Y."/>
        </authorList>
    </citation>
    <scope>NUCLEOTIDE SEQUENCE [LARGE SCALE GENOMIC DNA]</scope>
    <source>
        <strain evidence="3 4">YC-JY1</strain>
    </source>
</reference>
<dbReference type="PANTHER" id="PTHR30461">
    <property type="entry name" value="DNA-INVERTASE FROM LAMBDOID PROPHAGE"/>
    <property type="match status" value="1"/>
</dbReference>
<dbReference type="SMART" id="SM00857">
    <property type="entry name" value="Resolvase"/>
    <property type="match status" value="1"/>
</dbReference>
<gene>
    <name evidence="3" type="ORF">GS397_21660</name>
</gene>
<dbReference type="InterPro" id="IPR038109">
    <property type="entry name" value="DNA_bind_recomb_sf"/>
</dbReference>